<keyword evidence="3" id="KW-1015">Disulfide bond</keyword>
<dbReference type="PANTHER" id="PTHR42852">
    <property type="entry name" value="THIOL:DISULFIDE INTERCHANGE PROTEIN DSBE"/>
    <property type="match status" value="1"/>
</dbReference>
<dbReference type="PANTHER" id="PTHR42852:SF6">
    <property type="entry name" value="THIOL:DISULFIDE INTERCHANGE PROTEIN DSBE"/>
    <property type="match status" value="1"/>
</dbReference>
<evidence type="ECO:0000256" key="4">
    <source>
        <dbReference type="ARBA" id="ARBA00023284"/>
    </source>
</evidence>
<dbReference type="GO" id="GO:0030313">
    <property type="term" value="C:cell envelope"/>
    <property type="evidence" value="ECO:0007669"/>
    <property type="project" value="UniProtKB-SubCell"/>
</dbReference>
<evidence type="ECO:0000313" key="7">
    <source>
        <dbReference type="Proteomes" id="UP000323324"/>
    </source>
</evidence>
<dbReference type="Gene3D" id="3.40.30.10">
    <property type="entry name" value="Glutaredoxin"/>
    <property type="match status" value="1"/>
</dbReference>
<keyword evidence="2" id="KW-0201">Cytochrome c-type biogenesis</keyword>
<organism evidence="6 7">
    <name type="scientific">Bizionia saleffrena</name>
    <dbReference type="NCBI Taxonomy" id="291189"/>
    <lineage>
        <taxon>Bacteria</taxon>
        <taxon>Pseudomonadati</taxon>
        <taxon>Bacteroidota</taxon>
        <taxon>Flavobacteriia</taxon>
        <taxon>Flavobacteriales</taxon>
        <taxon>Flavobacteriaceae</taxon>
        <taxon>Bizionia</taxon>
    </lineage>
</organism>
<reference evidence="6 7" key="1">
    <citation type="submission" date="2019-08" db="EMBL/GenBank/DDBJ databases">
        <title>Genomes of Antarctic Bizionia species.</title>
        <authorList>
            <person name="Bowman J.P."/>
        </authorList>
    </citation>
    <scope>NUCLEOTIDE SEQUENCE [LARGE SCALE GENOMIC DNA]</scope>
    <source>
        <strain evidence="6 7">HFD</strain>
    </source>
</reference>
<proteinExistence type="predicted"/>
<dbReference type="RefSeq" id="WP_148370853.1">
    <property type="nucleotide sequence ID" value="NZ_VSKM01000018.1"/>
</dbReference>
<comment type="subcellular location">
    <subcellularLocation>
        <location evidence="1">Cell envelope</location>
    </subcellularLocation>
</comment>
<evidence type="ECO:0000256" key="2">
    <source>
        <dbReference type="ARBA" id="ARBA00022748"/>
    </source>
</evidence>
<dbReference type="PROSITE" id="PS51352">
    <property type="entry name" value="THIOREDOXIN_2"/>
    <property type="match status" value="1"/>
</dbReference>
<dbReference type="InterPro" id="IPR013740">
    <property type="entry name" value="Redoxin"/>
</dbReference>
<name>A0A8H2LC94_9FLAO</name>
<gene>
    <name evidence="6" type="ORF">ES676_13490</name>
</gene>
<dbReference type="Proteomes" id="UP000323324">
    <property type="component" value="Unassembled WGS sequence"/>
</dbReference>
<protein>
    <submittedName>
        <fullName evidence="6">TlpA family protein disulfide reductase</fullName>
    </submittedName>
</protein>
<dbReference type="SUPFAM" id="SSF52833">
    <property type="entry name" value="Thioredoxin-like"/>
    <property type="match status" value="1"/>
</dbReference>
<sequence length="355" mass="39601">MKKLLICISALAIVACKDEGTKKDEAPKDYVTLSGKITDKSSDSIVVRNREFSKTIKVNEDGTFSDTLKVDTGLYSIYDGNEQTAAYLKNGYDLNLTLDTKKFDETVKYSGNGAEQSNFLAKKSVLEERLLDIDKLAELDSLGLENKMSAIEKELLAFYDADKAIDTSLTNTATKNVKPMLKFYKGYVGEKIALKRDLPKGAPSPTFVNYENFKGGKTSLKDLKGKFVYVDIWATWCGPCKAEIPSLKKLEKEYHGKNIEFVSISTDNGRGYRAETPEESAKLAYDGWKEMVKEKELGGIQLMSDKAFQSDFIRAYKINSIPRFLLIDPAGNIVSADAPRPSDEKLVDLFDSLEI</sequence>
<dbReference type="InterPro" id="IPR050553">
    <property type="entry name" value="Thioredoxin_ResA/DsbE_sf"/>
</dbReference>
<keyword evidence="7" id="KW-1185">Reference proteome</keyword>
<evidence type="ECO:0000256" key="3">
    <source>
        <dbReference type="ARBA" id="ARBA00023157"/>
    </source>
</evidence>
<dbReference type="EMBL" id="VSKM01000018">
    <property type="protein sequence ID" value="TYB70027.1"/>
    <property type="molecule type" value="Genomic_DNA"/>
</dbReference>
<evidence type="ECO:0000313" key="6">
    <source>
        <dbReference type="EMBL" id="TYB70027.1"/>
    </source>
</evidence>
<evidence type="ECO:0000256" key="1">
    <source>
        <dbReference type="ARBA" id="ARBA00004196"/>
    </source>
</evidence>
<dbReference type="AlphaFoldDB" id="A0A8H2LC94"/>
<feature type="domain" description="Thioredoxin" evidence="5">
    <location>
        <begin position="198"/>
        <end position="355"/>
    </location>
</feature>
<dbReference type="InterPro" id="IPR013766">
    <property type="entry name" value="Thioredoxin_domain"/>
</dbReference>
<accession>A0A8H2LC94</accession>
<dbReference type="GO" id="GO:0017004">
    <property type="term" value="P:cytochrome complex assembly"/>
    <property type="evidence" value="ECO:0007669"/>
    <property type="project" value="UniProtKB-KW"/>
</dbReference>
<comment type="caution">
    <text evidence="6">The sequence shown here is derived from an EMBL/GenBank/DDBJ whole genome shotgun (WGS) entry which is preliminary data.</text>
</comment>
<dbReference type="CDD" id="cd02966">
    <property type="entry name" value="TlpA_like_family"/>
    <property type="match status" value="1"/>
</dbReference>
<dbReference type="Pfam" id="PF08534">
    <property type="entry name" value="Redoxin"/>
    <property type="match status" value="1"/>
</dbReference>
<dbReference type="InterPro" id="IPR036249">
    <property type="entry name" value="Thioredoxin-like_sf"/>
</dbReference>
<keyword evidence="4" id="KW-0676">Redox-active center</keyword>
<evidence type="ECO:0000259" key="5">
    <source>
        <dbReference type="PROSITE" id="PS51352"/>
    </source>
</evidence>
<dbReference type="PROSITE" id="PS51257">
    <property type="entry name" value="PROKAR_LIPOPROTEIN"/>
    <property type="match status" value="1"/>
</dbReference>
<dbReference type="GO" id="GO:0016491">
    <property type="term" value="F:oxidoreductase activity"/>
    <property type="evidence" value="ECO:0007669"/>
    <property type="project" value="InterPro"/>
</dbReference>